<evidence type="ECO:0000313" key="3">
    <source>
        <dbReference type="Proteomes" id="UP000030826"/>
    </source>
</evidence>
<dbReference type="RefSeq" id="WP_039195467.1">
    <property type="nucleotide sequence ID" value="NZ_JRFJ01000006.1"/>
</dbReference>
<dbReference type="Proteomes" id="UP000030826">
    <property type="component" value="Unassembled WGS sequence"/>
</dbReference>
<proteinExistence type="predicted"/>
<protein>
    <recommendedName>
        <fullName evidence="4">Exopolysaccharide production repressor protein exox</fullName>
    </recommendedName>
</protein>
<dbReference type="OrthoDB" id="9802759at2"/>
<reference evidence="2 3" key="1">
    <citation type="submission" date="2014-09" db="EMBL/GenBank/DDBJ databases">
        <title>Isolation and characterization of Aurantimonas altamirensis ON-56566 from clinical sample following a dog bite.</title>
        <authorList>
            <person name="Eshaghi A."/>
            <person name="Li A."/>
            <person name="Shahinas D."/>
            <person name="Bahn P."/>
            <person name="Kus J.V."/>
            <person name="Patel S.N."/>
        </authorList>
    </citation>
    <scope>NUCLEOTIDE SEQUENCE [LARGE SCALE GENOMIC DNA]</scope>
    <source>
        <strain evidence="2 3">ON-56566</strain>
    </source>
</reference>
<feature type="transmembrane region" description="Helical" evidence="1">
    <location>
        <begin position="28"/>
        <end position="55"/>
    </location>
</feature>
<sequence length="85" mass="9604">MSFVLFLRGMLLALSAFAITMYWLTGSAWTALVQTLVCALIIQVGYFIGVLFLVWRSGNVAKDGRRLDQQADAHKVRSDVFHNHF</sequence>
<evidence type="ECO:0000313" key="2">
    <source>
        <dbReference type="EMBL" id="KHJ53350.1"/>
    </source>
</evidence>
<organism evidence="2 3">
    <name type="scientific">Aureimonas altamirensis</name>
    <dbReference type="NCBI Taxonomy" id="370622"/>
    <lineage>
        <taxon>Bacteria</taxon>
        <taxon>Pseudomonadati</taxon>
        <taxon>Pseudomonadota</taxon>
        <taxon>Alphaproteobacteria</taxon>
        <taxon>Hyphomicrobiales</taxon>
        <taxon>Aurantimonadaceae</taxon>
        <taxon>Aureimonas</taxon>
    </lineage>
</organism>
<evidence type="ECO:0000256" key="1">
    <source>
        <dbReference type="SAM" id="Phobius"/>
    </source>
</evidence>
<name>A0A0B1Q3E0_9HYPH</name>
<gene>
    <name evidence="2" type="ORF">LA66_18290</name>
</gene>
<accession>A0A0B1Q3E0</accession>
<dbReference type="Pfam" id="PF11089">
    <property type="entry name" value="SyrA"/>
    <property type="match status" value="1"/>
</dbReference>
<dbReference type="AlphaFoldDB" id="A0A0B1Q3E0"/>
<comment type="caution">
    <text evidence="2">The sequence shown here is derived from an EMBL/GenBank/DDBJ whole genome shotgun (WGS) entry which is preliminary data.</text>
</comment>
<keyword evidence="1" id="KW-0812">Transmembrane</keyword>
<dbReference type="EMBL" id="JRFJ01000006">
    <property type="protein sequence ID" value="KHJ53350.1"/>
    <property type="molecule type" value="Genomic_DNA"/>
</dbReference>
<keyword evidence="1" id="KW-1133">Transmembrane helix</keyword>
<dbReference type="InterPro" id="IPR024239">
    <property type="entry name" value="SyrA"/>
</dbReference>
<evidence type="ECO:0008006" key="4">
    <source>
        <dbReference type="Google" id="ProtNLM"/>
    </source>
</evidence>
<keyword evidence="1" id="KW-0472">Membrane</keyword>